<reference evidence="2 3" key="1">
    <citation type="submission" date="2024-01" db="EMBL/GenBank/DDBJ databases">
        <title>The genomes of 5 underutilized Papilionoideae crops provide insights into root nodulation and disease resistanc.</title>
        <authorList>
            <person name="Jiang F."/>
        </authorList>
    </citation>
    <scope>NUCLEOTIDE SEQUENCE [LARGE SCALE GENOMIC DNA]</scope>
    <source>
        <strain evidence="2">DUOXIRENSHENG_FW03</strain>
        <tissue evidence="2">Leaves</tissue>
    </source>
</reference>
<dbReference type="AlphaFoldDB" id="A0AAN9SVM0"/>
<dbReference type="EMBL" id="JAYMYS010000002">
    <property type="protein sequence ID" value="KAK7406367.1"/>
    <property type="molecule type" value="Genomic_DNA"/>
</dbReference>
<keyword evidence="3" id="KW-1185">Reference proteome</keyword>
<dbReference type="PANTHER" id="PTHR34285:SF6">
    <property type="entry name" value="TRANSMEMBRANE PROTEIN"/>
    <property type="match status" value="1"/>
</dbReference>
<dbReference type="Proteomes" id="UP001386955">
    <property type="component" value="Unassembled WGS sequence"/>
</dbReference>
<sequence length="345" mass="38253">MKLSLKFLDENEKQQHSTQMMTAKVPITIFNKPFLSGVTATTATHSPSDFSFSLSTNFSSGPSLKASYSPTASLPFSLSLKSGLGLLGSPAHSPLVFSATFSLSPSPTPSHSPVPSFFLHFKPQFGHFSLHKTVFSHSNPQPPSLPPPPELLTHSSSTDWQNLNLEPCATTHNTLLENHALSTGVRVMARTLMPVTKGFFFNFRWAVHFPPNLGSKMPTLTVNKICLQRVEEAKHNNNAKQRRDVSETDLQLLKGRDLESVEKENRDMKRVFDEVQMGISTARNHPEESYGGGRKMGENSGEFQQWRSYKSGRQEDEKKVQQNKPQSVAADVESELQKAIKAATS</sequence>
<organism evidence="2 3">
    <name type="scientific">Psophocarpus tetragonolobus</name>
    <name type="common">Winged bean</name>
    <name type="synonym">Dolichos tetragonolobus</name>
    <dbReference type="NCBI Taxonomy" id="3891"/>
    <lineage>
        <taxon>Eukaryota</taxon>
        <taxon>Viridiplantae</taxon>
        <taxon>Streptophyta</taxon>
        <taxon>Embryophyta</taxon>
        <taxon>Tracheophyta</taxon>
        <taxon>Spermatophyta</taxon>
        <taxon>Magnoliopsida</taxon>
        <taxon>eudicotyledons</taxon>
        <taxon>Gunneridae</taxon>
        <taxon>Pentapetalae</taxon>
        <taxon>rosids</taxon>
        <taxon>fabids</taxon>
        <taxon>Fabales</taxon>
        <taxon>Fabaceae</taxon>
        <taxon>Papilionoideae</taxon>
        <taxon>50 kb inversion clade</taxon>
        <taxon>NPAAA clade</taxon>
        <taxon>indigoferoid/millettioid clade</taxon>
        <taxon>Phaseoleae</taxon>
        <taxon>Psophocarpus</taxon>
    </lineage>
</organism>
<gene>
    <name evidence="2" type="ORF">VNO78_07991</name>
</gene>
<proteinExistence type="predicted"/>
<evidence type="ECO:0000313" key="2">
    <source>
        <dbReference type="EMBL" id="KAK7406367.1"/>
    </source>
</evidence>
<feature type="region of interest" description="Disordered" evidence="1">
    <location>
        <begin position="278"/>
        <end position="332"/>
    </location>
</feature>
<name>A0AAN9SVM0_PSOTE</name>
<evidence type="ECO:0000313" key="3">
    <source>
        <dbReference type="Proteomes" id="UP001386955"/>
    </source>
</evidence>
<protein>
    <submittedName>
        <fullName evidence="2">Uncharacterized protein</fullName>
    </submittedName>
</protein>
<evidence type="ECO:0000256" key="1">
    <source>
        <dbReference type="SAM" id="MobiDB-lite"/>
    </source>
</evidence>
<dbReference type="PANTHER" id="PTHR34285">
    <property type="entry name" value="OS08G0510800 PROTEIN"/>
    <property type="match status" value="1"/>
</dbReference>
<accession>A0AAN9SVM0</accession>
<comment type="caution">
    <text evidence="2">The sequence shown here is derived from an EMBL/GenBank/DDBJ whole genome shotgun (WGS) entry which is preliminary data.</text>
</comment>